<proteinExistence type="predicted"/>
<dbReference type="Proteomes" id="UP000618931">
    <property type="component" value="Unassembled WGS sequence"/>
</dbReference>
<name>A0ABS0HZ97_9BACT</name>
<evidence type="ECO:0000313" key="1">
    <source>
        <dbReference type="EMBL" id="MBF9220032.1"/>
    </source>
</evidence>
<keyword evidence="2" id="KW-1185">Reference proteome</keyword>
<evidence type="ECO:0000313" key="2">
    <source>
        <dbReference type="Proteomes" id="UP000618931"/>
    </source>
</evidence>
<gene>
    <name evidence="1" type="ORF">I2H31_02845</name>
</gene>
<dbReference type="EMBL" id="JADQDM010000001">
    <property type="protein sequence ID" value="MBF9220032.1"/>
    <property type="molecule type" value="Genomic_DNA"/>
</dbReference>
<comment type="caution">
    <text evidence="1">The sequence shown here is derived from an EMBL/GenBank/DDBJ whole genome shotgun (WGS) entry which is preliminary data.</text>
</comment>
<protein>
    <submittedName>
        <fullName evidence="1">Uncharacterized protein</fullName>
    </submittedName>
</protein>
<accession>A0ABS0HZ97</accession>
<sequence>MKIPIALFPVSPFLQTSLESLIYSFKNINIIAGLPVLGHGLGPDPRFILPIPQREINNANLTQNAYYR</sequence>
<dbReference type="RefSeq" id="WP_196291484.1">
    <property type="nucleotide sequence ID" value="NZ_JADQDM010000001.1"/>
</dbReference>
<reference evidence="1 2" key="1">
    <citation type="submission" date="2020-11" db="EMBL/GenBank/DDBJ databases">
        <authorList>
            <person name="Kim M.K."/>
        </authorList>
    </citation>
    <scope>NUCLEOTIDE SEQUENCE [LARGE SCALE GENOMIC DNA]</scope>
    <source>
        <strain evidence="1 2">BT662</strain>
    </source>
</reference>
<organism evidence="1 2">
    <name type="scientific">Hymenobacter ruricola</name>
    <dbReference type="NCBI Taxonomy" id="2791023"/>
    <lineage>
        <taxon>Bacteria</taxon>
        <taxon>Pseudomonadati</taxon>
        <taxon>Bacteroidota</taxon>
        <taxon>Cytophagia</taxon>
        <taxon>Cytophagales</taxon>
        <taxon>Hymenobacteraceae</taxon>
        <taxon>Hymenobacter</taxon>
    </lineage>
</organism>